<organism evidence="3 4">
    <name type="scientific">Owenia fusiformis</name>
    <name type="common">Polychaete worm</name>
    <dbReference type="NCBI Taxonomy" id="6347"/>
    <lineage>
        <taxon>Eukaryota</taxon>
        <taxon>Metazoa</taxon>
        <taxon>Spiralia</taxon>
        <taxon>Lophotrochozoa</taxon>
        <taxon>Annelida</taxon>
        <taxon>Polychaeta</taxon>
        <taxon>Sedentaria</taxon>
        <taxon>Canalipalpata</taxon>
        <taxon>Sabellida</taxon>
        <taxon>Oweniida</taxon>
        <taxon>Oweniidae</taxon>
        <taxon>Owenia</taxon>
    </lineage>
</organism>
<feature type="domain" description="Alpha-L-arabinofuranosidase B arabinose-binding" evidence="2">
    <location>
        <begin position="80"/>
        <end position="185"/>
    </location>
</feature>
<evidence type="ECO:0000313" key="3">
    <source>
        <dbReference type="EMBL" id="CAH1785412.1"/>
    </source>
</evidence>
<dbReference type="EMBL" id="CAIIXF020000006">
    <property type="protein sequence ID" value="CAH1785412.1"/>
    <property type="molecule type" value="Genomic_DNA"/>
</dbReference>
<dbReference type="Gene3D" id="2.80.10.50">
    <property type="match status" value="1"/>
</dbReference>
<reference evidence="3" key="1">
    <citation type="submission" date="2022-03" db="EMBL/GenBank/DDBJ databases">
        <authorList>
            <person name="Martin C."/>
        </authorList>
    </citation>
    <scope>NUCLEOTIDE SEQUENCE</scope>
</reference>
<dbReference type="Proteomes" id="UP000749559">
    <property type="component" value="Unassembled WGS sequence"/>
</dbReference>
<dbReference type="InterPro" id="IPR007934">
    <property type="entry name" value="AbfB_ABD"/>
</dbReference>
<comment type="caution">
    <text evidence="3">The sequence shown here is derived from an EMBL/GenBank/DDBJ whole genome shotgun (WGS) entry which is preliminary data.</text>
</comment>
<accession>A0A8S4NX80</accession>
<gene>
    <name evidence="3" type="ORF">OFUS_LOCUS11471</name>
</gene>
<dbReference type="GO" id="GO:0046556">
    <property type="term" value="F:alpha-L-arabinofuranosidase activity"/>
    <property type="evidence" value="ECO:0007669"/>
    <property type="project" value="InterPro"/>
</dbReference>
<name>A0A8S4NX80_OWEFU</name>
<dbReference type="Pfam" id="PF05270">
    <property type="entry name" value="AbfB"/>
    <property type="match status" value="1"/>
</dbReference>
<feature type="chain" id="PRO_5035717513" description="Alpha-L-arabinofuranosidase B arabinose-binding domain-containing protein" evidence="1">
    <location>
        <begin position="22"/>
        <end position="195"/>
    </location>
</feature>
<sequence length="195" mass="22424">MMVATFLGCLAFLIFQSKFEASGEVPPNLNKLLAYGKEKKICKAYLEGAFWAQNYPTIIDVDEQFAYIMPIAEGTGLAHQWVVESPGLNGDPKTVSLSRKTGPYAGWYLRHSNFFLRVDDKNNPTAPDSFIEDATWRMIPNKYFKYYFSFQSVNYPNRYIRHEGFILKLHPDDWSELFSKDASFLQVPSTAIYTK</sequence>
<protein>
    <recommendedName>
        <fullName evidence="2">Alpha-L-arabinofuranosidase B arabinose-binding domain-containing protein</fullName>
    </recommendedName>
</protein>
<keyword evidence="1" id="KW-0732">Signal</keyword>
<dbReference type="CDD" id="cd23265">
    <property type="entry name" value="beta-trefoil_ABD_ABFB-like"/>
    <property type="match status" value="1"/>
</dbReference>
<evidence type="ECO:0000259" key="2">
    <source>
        <dbReference type="Pfam" id="PF05270"/>
    </source>
</evidence>
<evidence type="ECO:0000313" key="4">
    <source>
        <dbReference type="Proteomes" id="UP000749559"/>
    </source>
</evidence>
<proteinExistence type="predicted"/>
<dbReference type="OrthoDB" id="5953039at2759"/>
<evidence type="ECO:0000256" key="1">
    <source>
        <dbReference type="SAM" id="SignalP"/>
    </source>
</evidence>
<dbReference type="SUPFAM" id="SSF110221">
    <property type="entry name" value="AbfB domain"/>
    <property type="match status" value="2"/>
</dbReference>
<dbReference type="GO" id="GO:0046373">
    <property type="term" value="P:L-arabinose metabolic process"/>
    <property type="evidence" value="ECO:0007669"/>
    <property type="project" value="InterPro"/>
</dbReference>
<dbReference type="AlphaFoldDB" id="A0A8S4NX80"/>
<feature type="signal peptide" evidence="1">
    <location>
        <begin position="1"/>
        <end position="21"/>
    </location>
</feature>
<keyword evidence="4" id="KW-1185">Reference proteome</keyword>
<dbReference type="InterPro" id="IPR036195">
    <property type="entry name" value="AbfB_ABD_sf"/>
</dbReference>